<protein>
    <recommendedName>
        <fullName evidence="4">GrpE protein homolog</fullName>
    </recommendedName>
</protein>
<dbReference type="CDD" id="cd00446">
    <property type="entry name" value="GrpE"/>
    <property type="match status" value="1"/>
</dbReference>
<dbReference type="GO" id="GO:0001405">
    <property type="term" value="C:PAM complex, Tim23 associated import motor"/>
    <property type="evidence" value="ECO:0007669"/>
    <property type="project" value="TreeGrafter"/>
</dbReference>
<dbReference type="FunFam" id="2.30.22.10:FF:000002">
    <property type="entry name" value="GrpE protein homolog"/>
    <property type="match status" value="1"/>
</dbReference>
<evidence type="ECO:0000256" key="1">
    <source>
        <dbReference type="ARBA" id="ARBA00004305"/>
    </source>
</evidence>
<dbReference type="AlphaFoldDB" id="A0A8H3FR59"/>
<keyword evidence="8" id="KW-1185">Reference proteome</keyword>
<dbReference type="Pfam" id="PF01025">
    <property type="entry name" value="GrpE"/>
    <property type="match status" value="1"/>
</dbReference>
<dbReference type="SUPFAM" id="SSF58014">
    <property type="entry name" value="Coiled-coil domain of nucleotide exchange factor GrpE"/>
    <property type="match status" value="1"/>
</dbReference>
<evidence type="ECO:0000313" key="8">
    <source>
        <dbReference type="Proteomes" id="UP000664169"/>
    </source>
</evidence>
<evidence type="ECO:0000256" key="3">
    <source>
        <dbReference type="ARBA" id="ARBA00023186"/>
    </source>
</evidence>
<dbReference type="GO" id="GO:0051087">
    <property type="term" value="F:protein-folding chaperone binding"/>
    <property type="evidence" value="ECO:0007669"/>
    <property type="project" value="InterPro"/>
</dbReference>
<dbReference type="GO" id="GO:0006457">
    <property type="term" value="P:protein folding"/>
    <property type="evidence" value="ECO:0007669"/>
    <property type="project" value="InterPro"/>
</dbReference>
<comment type="subcellular location">
    <subcellularLocation>
        <location evidence="1 4">Mitochondrion matrix</location>
    </subcellularLocation>
</comment>
<dbReference type="Gene3D" id="3.90.20.20">
    <property type="match status" value="1"/>
</dbReference>
<evidence type="ECO:0000256" key="5">
    <source>
        <dbReference type="RuleBase" id="RU004478"/>
    </source>
</evidence>
<keyword evidence="4" id="KW-0496">Mitochondrion</keyword>
<keyword evidence="3 4" id="KW-0143">Chaperone</keyword>
<dbReference type="OrthoDB" id="201635at2759"/>
<comment type="function">
    <text evidence="4">Essential component of the PAM complex, a complex required for the translocation of transit peptide-containing proteins from the inner membrane into the mitochondrial matrix in an ATP-dependent manner.</text>
</comment>
<dbReference type="Gene3D" id="2.30.22.10">
    <property type="entry name" value="Head domain of nucleotide exchange factor GrpE"/>
    <property type="match status" value="1"/>
</dbReference>
<dbReference type="GO" id="GO:0042803">
    <property type="term" value="F:protein homodimerization activity"/>
    <property type="evidence" value="ECO:0007669"/>
    <property type="project" value="InterPro"/>
</dbReference>
<dbReference type="InterPro" id="IPR000740">
    <property type="entry name" value="GrpE"/>
</dbReference>
<name>A0A8H3FR59_9LECA</name>
<evidence type="ECO:0000256" key="6">
    <source>
        <dbReference type="SAM" id="MobiDB-lite"/>
    </source>
</evidence>
<reference evidence="7" key="1">
    <citation type="submission" date="2021-03" db="EMBL/GenBank/DDBJ databases">
        <authorList>
            <person name="Tagirdzhanova G."/>
        </authorList>
    </citation>
    <scope>NUCLEOTIDE SEQUENCE</scope>
</reference>
<evidence type="ECO:0000313" key="7">
    <source>
        <dbReference type="EMBL" id="CAF9929637.1"/>
    </source>
</evidence>
<feature type="region of interest" description="Disordered" evidence="6">
    <location>
        <begin position="59"/>
        <end position="92"/>
    </location>
</feature>
<dbReference type="GO" id="GO:0051082">
    <property type="term" value="F:unfolded protein binding"/>
    <property type="evidence" value="ECO:0007669"/>
    <property type="project" value="TreeGrafter"/>
</dbReference>
<comment type="caution">
    <text evidence="7">The sequence shown here is derived from an EMBL/GenBank/DDBJ whole genome shotgun (WGS) entry which is preliminary data.</text>
</comment>
<comment type="similarity">
    <text evidence="2 5">Belongs to the GrpE family.</text>
</comment>
<evidence type="ECO:0000256" key="2">
    <source>
        <dbReference type="ARBA" id="ARBA00009054"/>
    </source>
</evidence>
<dbReference type="PANTHER" id="PTHR21237">
    <property type="entry name" value="GRPE PROTEIN"/>
    <property type="match status" value="1"/>
</dbReference>
<dbReference type="Proteomes" id="UP000664169">
    <property type="component" value="Unassembled WGS sequence"/>
</dbReference>
<dbReference type="PANTHER" id="PTHR21237:SF23">
    <property type="entry name" value="GRPE PROTEIN HOMOLOG, MITOCHONDRIAL"/>
    <property type="match status" value="1"/>
</dbReference>
<dbReference type="InterPro" id="IPR009012">
    <property type="entry name" value="GrpE_head"/>
</dbReference>
<proteinExistence type="inferred from homology"/>
<dbReference type="PROSITE" id="PS01071">
    <property type="entry name" value="GRPE"/>
    <property type="match status" value="1"/>
</dbReference>
<dbReference type="GO" id="GO:0030150">
    <property type="term" value="P:protein import into mitochondrial matrix"/>
    <property type="evidence" value="ECO:0007669"/>
    <property type="project" value="TreeGrafter"/>
</dbReference>
<evidence type="ECO:0000256" key="4">
    <source>
        <dbReference type="RuleBase" id="RU000640"/>
    </source>
</evidence>
<dbReference type="SUPFAM" id="SSF51064">
    <property type="entry name" value="Head domain of nucleotide exchange factor GrpE"/>
    <property type="match status" value="1"/>
</dbReference>
<accession>A0A8H3FR59</accession>
<dbReference type="InterPro" id="IPR013805">
    <property type="entry name" value="GrpE_CC"/>
</dbReference>
<dbReference type="PRINTS" id="PR00773">
    <property type="entry name" value="GRPEPROTEIN"/>
</dbReference>
<sequence>MRRSLLNVARQAQLSSTRPISTSIFAARVQSTRPRQQLYSILASSQRVSVPCSRRLYSTEQASSTESASEKSSENSEAPSTEPAEDVSKKELESAKKEIVDLKDKYLRSVAEFRNLQERTKREVNSARDFAISKFSRDLLDSVDNLDRALSTVPEAVIKASGVDGGSGSETEINKDLQNLYDGLKMTERVLLSTLAKHGLERFDPAEKGDKFDPNVHDASFMAPMPDKEDGSVFTTIQKGFILNGRVVRAAKVGVVKNS</sequence>
<dbReference type="GO" id="GO:0000774">
    <property type="term" value="F:adenyl-nucleotide exchange factor activity"/>
    <property type="evidence" value="ECO:0007669"/>
    <property type="project" value="InterPro"/>
</dbReference>
<dbReference type="EMBL" id="CAJPDQ010000033">
    <property type="protein sequence ID" value="CAF9929637.1"/>
    <property type="molecule type" value="Genomic_DNA"/>
</dbReference>
<dbReference type="HAMAP" id="MF_01151">
    <property type="entry name" value="GrpE"/>
    <property type="match status" value="1"/>
</dbReference>
<organism evidence="7 8">
    <name type="scientific">Gomphillus americanus</name>
    <dbReference type="NCBI Taxonomy" id="1940652"/>
    <lineage>
        <taxon>Eukaryota</taxon>
        <taxon>Fungi</taxon>
        <taxon>Dikarya</taxon>
        <taxon>Ascomycota</taxon>
        <taxon>Pezizomycotina</taxon>
        <taxon>Lecanoromycetes</taxon>
        <taxon>OSLEUM clade</taxon>
        <taxon>Ostropomycetidae</taxon>
        <taxon>Ostropales</taxon>
        <taxon>Graphidaceae</taxon>
        <taxon>Gomphilloideae</taxon>
        <taxon>Gomphillus</taxon>
    </lineage>
</organism>
<gene>
    <name evidence="7" type="ORF">GOMPHAMPRED_005439</name>
</gene>